<reference evidence="1" key="1">
    <citation type="submission" date="2022-11" db="EMBL/GenBank/DDBJ databases">
        <title>Marilongibacter aestuarii gen. nov., sp. nov., isolated from tidal flat sediment.</title>
        <authorList>
            <person name="Jiayan W."/>
        </authorList>
    </citation>
    <scope>NUCLEOTIDE SEQUENCE</scope>
    <source>
        <strain evidence="1">Z1-6</strain>
    </source>
</reference>
<feature type="non-terminal residue" evidence="1">
    <location>
        <position position="605"/>
    </location>
</feature>
<dbReference type="RefSeq" id="WP_343332739.1">
    <property type="nucleotide sequence ID" value="NZ_JAPOHD010000016.1"/>
</dbReference>
<comment type="caution">
    <text evidence="1">The sequence shown here is derived from an EMBL/GenBank/DDBJ whole genome shotgun (WGS) entry which is preliminary data.</text>
</comment>
<evidence type="ECO:0000313" key="2">
    <source>
        <dbReference type="Proteomes" id="UP001145087"/>
    </source>
</evidence>
<evidence type="ECO:0000313" key="1">
    <source>
        <dbReference type="EMBL" id="MCY1720405.1"/>
    </source>
</evidence>
<keyword evidence="2" id="KW-1185">Reference proteome</keyword>
<accession>A0A9X3J777</accession>
<name>A0A9X3J777_9BACT</name>
<dbReference type="Proteomes" id="UP001145087">
    <property type="component" value="Unassembled WGS sequence"/>
</dbReference>
<protein>
    <submittedName>
        <fullName evidence="1">Uncharacterized protein</fullName>
    </submittedName>
</protein>
<gene>
    <name evidence="1" type="ORF">OU798_08630</name>
</gene>
<dbReference type="AlphaFoldDB" id="A0A9X3J777"/>
<organism evidence="1 2">
    <name type="scientific">Draconibacterium aestuarii</name>
    <dbReference type="NCBI Taxonomy" id="2998507"/>
    <lineage>
        <taxon>Bacteria</taxon>
        <taxon>Pseudomonadati</taxon>
        <taxon>Bacteroidota</taxon>
        <taxon>Bacteroidia</taxon>
        <taxon>Marinilabiliales</taxon>
        <taxon>Prolixibacteraceae</taxon>
        <taxon>Draconibacterium</taxon>
    </lineage>
</organism>
<dbReference type="InterPro" id="IPR013783">
    <property type="entry name" value="Ig-like_fold"/>
</dbReference>
<proteinExistence type="predicted"/>
<sequence>MKNTTFICRKKQKRTNENLVLLKTGLSHFIGKAKIHLLTIFTFFLLTAASFTTKAQSCRLSDDIYASGFNTYNQTTCSGDTLIIPDNVAFILNQDYTMPSNINVIIIESGGQIRWDGQYTLTLNENTSIVIEDIVTDMGPESALYAVHNCTNNHELVIGDVMYSACNGGGNVCILFNDLIYAGGTLRLDPDQLFIGAAGDTVCDEPFPLNVQIEGFNYGTPSFSWSKTDGPGQVTYVPSNTVQNPTIEVDTPGTYKFKITVKLPLSDECLNDSVTVSSVVEVIVLATPLSTISLANINDDTTEVCLNETEPDITFTNAENEPVLVNYNINGGTTQSISIEANSSATITAPTNIAGVFEYNLESVYYQLTGPSCSNNAEGTKTVIVNPTYDETDLITICDNELPYQYGDSIFTGEGTKVLLLQSLSGCDSIVTVTLNVNPTYTGTDVVTICDSELPYQYGDSTFTEADTKDVIFKSALGCDSTIAVTLNVNPTYTGTDVVTICDSELPYQYGDSTFTEADTKDVIFKSVLGCDSTIAVTLNVNPTYTGTDVVTICDSELPYQYGDSTFTEANTKDVIFKSALGCDSTIAVTLNVNPTYTGTDVVTI</sequence>
<dbReference type="EMBL" id="JAPOHD010000016">
    <property type="protein sequence ID" value="MCY1720405.1"/>
    <property type="molecule type" value="Genomic_DNA"/>
</dbReference>
<dbReference type="Gene3D" id="2.60.40.10">
    <property type="entry name" value="Immunoglobulins"/>
    <property type="match status" value="1"/>
</dbReference>